<dbReference type="InterPro" id="IPR036691">
    <property type="entry name" value="Endo/exonu/phosph_ase_sf"/>
</dbReference>
<reference evidence="1 2" key="1">
    <citation type="submission" date="2020-02" db="EMBL/GenBank/DDBJ databases">
        <title>Streptomyces malaysiensis DSM14702 (JHCC583434, PFL_A843) Genome sequencing and assembly.</title>
        <authorList>
            <person name="Samborskyy M."/>
        </authorList>
    </citation>
    <scope>NUCLEOTIDE SEQUENCE [LARGE SCALE GENOMIC DNA]</scope>
    <source>
        <strain evidence="1 2">DSM 14702</strain>
    </source>
</reference>
<dbReference type="Proteomes" id="UP000536624">
    <property type="component" value="Unassembled WGS sequence"/>
</dbReference>
<proteinExistence type="predicted"/>
<dbReference type="EMBL" id="JAALLH010000001">
    <property type="protein sequence ID" value="NIY68070.1"/>
    <property type="molecule type" value="Genomic_DNA"/>
</dbReference>
<evidence type="ECO:0000313" key="1">
    <source>
        <dbReference type="EMBL" id="NIY68070.1"/>
    </source>
</evidence>
<accession>A0A7X5X7I4</accession>
<comment type="caution">
    <text evidence="1">The sequence shown here is derived from an EMBL/GenBank/DDBJ whole genome shotgun (WGS) entry which is preliminary data.</text>
</comment>
<keyword evidence="1" id="KW-0540">Nuclease</keyword>
<keyword evidence="1" id="KW-0255">Endonuclease</keyword>
<keyword evidence="1" id="KW-0269">Exonuclease</keyword>
<sequence>MLYRPDTVSVASCNPNIGHGAFHHGAIRAWLCIKGSYYRVLATHLSWTDGATRLRESRWFTDYAKDCTVLMGDFNEDTPTAPEPDWTKIPEQLHSRYRLVNDDGSYGRADRRAVGNLLSAGYVNPGDYLGQKPEPTTGHWYENEPEPQTLDHILVGDAAKKRIRRYWTLKSPESLAASDHLPKLLDLFESCGHSG</sequence>
<name>A0A7X5X7I4_STRMQ</name>
<dbReference type="GO" id="GO:0004527">
    <property type="term" value="F:exonuclease activity"/>
    <property type="evidence" value="ECO:0007669"/>
    <property type="project" value="UniProtKB-KW"/>
</dbReference>
<dbReference type="GO" id="GO:0004519">
    <property type="term" value="F:endonuclease activity"/>
    <property type="evidence" value="ECO:0007669"/>
    <property type="project" value="UniProtKB-KW"/>
</dbReference>
<organism evidence="1 2">
    <name type="scientific">Streptomyces malaysiensis</name>
    <dbReference type="NCBI Taxonomy" id="92644"/>
    <lineage>
        <taxon>Bacteria</taxon>
        <taxon>Bacillati</taxon>
        <taxon>Actinomycetota</taxon>
        <taxon>Actinomycetes</taxon>
        <taxon>Kitasatosporales</taxon>
        <taxon>Streptomycetaceae</taxon>
        <taxon>Streptomyces</taxon>
        <taxon>Streptomyces violaceusniger group</taxon>
    </lineage>
</organism>
<dbReference type="SUPFAM" id="SSF56219">
    <property type="entry name" value="DNase I-like"/>
    <property type="match status" value="1"/>
</dbReference>
<gene>
    <name evidence="1" type="ORF">SMALB_6151</name>
</gene>
<evidence type="ECO:0000313" key="2">
    <source>
        <dbReference type="Proteomes" id="UP000536624"/>
    </source>
</evidence>
<dbReference type="AlphaFoldDB" id="A0A7X5X7I4"/>
<protein>
    <submittedName>
        <fullName evidence="1">Endonuclease/exonuclease/phosphatase</fullName>
    </submittedName>
</protein>
<dbReference type="Gene3D" id="3.60.10.10">
    <property type="entry name" value="Endonuclease/exonuclease/phosphatase"/>
    <property type="match status" value="1"/>
</dbReference>
<keyword evidence="1" id="KW-0378">Hydrolase</keyword>